<comment type="caution">
    <text evidence="2">The sequence shown here is derived from an EMBL/GenBank/DDBJ whole genome shotgun (WGS) entry which is preliminary data.</text>
</comment>
<sequence length="129" mass="14117">MKVLAFFVVVLAAVAAQDDAVDGERILLPCCNVAQQQTAKCNLYAWIFGHYNCDPLFQCIFKCLGVAVVPTGCSPNANLHVQFNLWLLNNYKCLPNSLLQCLKGCIVYNAWPPCPIIGIPTDTVVNPTS</sequence>
<organism evidence="2 3">
    <name type="scientific">Aquatica leii</name>
    <dbReference type="NCBI Taxonomy" id="1421715"/>
    <lineage>
        <taxon>Eukaryota</taxon>
        <taxon>Metazoa</taxon>
        <taxon>Ecdysozoa</taxon>
        <taxon>Arthropoda</taxon>
        <taxon>Hexapoda</taxon>
        <taxon>Insecta</taxon>
        <taxon>Pterygota</taxon>
        <taxon>Neoptera</taxon>
        <taxon>Endopterygota</taxon>
        <taxon>Coleoptera</taxon>
        <taxon>Polyphaga</taxon>
        <taxon>Elateriformia</taxon>
        <taxon>Elateroidea</taxon>
        <taxon>Lampyridae</taxon>
        <taxon>Luciolinae</taxon>
        <taxon>Aquatica</taxon>
    </lineage>
</organism>
<evidence type="ECO:0000313" key="2">
    <source>
        <dbReference type="EMBL" id="KAK4878398.1"/>
    </source>
</evidence>
<feature type="chain" id="PRO_5042929255" evidence="1">
    <location>
        <begin position="17"/>
        <end position="129"/>
    </location>
</feature>
<keyword evidence="3" id="KW-1185">Reference proteome</keyword>
<name>A0AAN7SNH2_9COLE</name>
<evidence type="ECO:0000313" key="3">
    <source>
        <dbReference type="Proteomes" id="UP001353858"/>
    </source>
</evidence>
<evidence type="ECO:0000256" key="1">
    <source>
        <dbReference type="SAM" id="SignalP"/>
    </source>
</evidence>
<proteinExistence type="predicted"/>
<keyword evidence="1" id="KW-0732">Signal</keyword>
<dbReference type="AlphaFoldDB" id="A0AAN7SNH2"/>
<feature type="signal peptide" evidence="1">
    <location>
        <begin position="1"/>
        <end position="16"/>
    </location>
</feature>
<dbReference type="EMBL" id="JARPUR010000004">
    <property type="protein sequence ID" value="KAK4878398.1"/>
    <property type="molecule type" value="Genomic_DNA"/>
</dbReference>
<protein>
    <submittedName>
        <fullName evidence="2">Uncharacterized protein</fullName>
    </submittedName>
</protein>
<gene>
    <name evidence="2" type="ORF">RN001_010904</name>
</gene>
<accession>A0AAN7SNH2</accession>
<dbReference type="Proteomes" id="UP001353858">
    <property type="component" value="Unassembled WGS sequence"/>
</dbReference>
<reference evidence="3" key="1">
    <citation type="submission" date="2023-01" db="EMBL/GenBank/DDBJ databases">
        <title>Key to firefly adult light organ development and bioluminescence: homeobox transcription factors regulate luciferase expression and transportation to peroxisome.</title>
        <authorList>
            <person name="Fu X."/>
        </authorList>
    </citation>
    <scope>NUCLEOTIDE SEQUENCE [LARGE SCALE GENOMIC DNA]</scope>
</reference>